<organism evidence="1 2">
    <name type="scientific">Theobroma cacao</name>
    <name type="common">Cacao</name>
    <name type="synonym">Cocoa</name>
    <dbReference type="NCBI Taxonomy" id="3641"/>
    <lineage>
        <taxon>Eukaryota</taxon>
        <taxon>Viridiplantae</taxon>
        <taxon>Streptophyta</taxon>
        <taxon>Embryophyta</taxon>
        <taxon>Tracheophyta</taxon>
        <taxon>Spermatophyta</taxon>
        <taxon>Magnoliopsida</taxon>
        <taxon>eudicotyledons</taxon>
        <taxon>Gunneridae</taxon>
        <taxon>Pentapetalae</taxon>
        <taxon>rosids</taxon>
        <taxon>malvids</taxon>
        <taxon>Malvales</taxon>
        <taxon>Malvaceae</taxon>
        <taxon>Byttnerioideae</taxon>
        <taxon>Theobroma</taxon>
    </lineage>
</organism>
<reference evidence="1 2" key="1">
    <citation type="journal article" date="2013" name="Genome Biol.">
        <title>The genome sequence of the most widely cultivated cacao type and its use to identify candidate genes regulating pod color.</title>
        <authorList>
            <person name="Motamayor J.C."/>
            <person name="Mockaitis K."/>
            <person name="Schmutz J."/>
            <person name="Haiminen N."/>
            <person name="Iii D.L."/>
            <person name="Cornejo O."/>
            <person name="Findley S.D."/>
            <person name="Zheng P."/>
            <person name="Utro F."/>
            <person name="Royaert S."/>
            <person name="Saski C."/>
            <person name="Jenkins J."/>
            <person name="Podicheti R."/>
            <person name="Zhao M."/>
            <person name="Scheffler B.E."/>
            <person name="Stack J.C."/>
            <person name="Feltus F.A."/>
            <person name="Mustiga G.M."/>
            <person name="Amores F."/>
            <person name="Phillips W."/>
            <person name="Marelli J.P."/>
            <person name="May G.D."/>
            <person name="Shapiro H."/>
            <person name="Ma J."/>
            <person name="Bustamante C.D."/>
            <person name="Schnell R.J."/>
            <person name="Main D."/>
            <person name="Gilbert D."/>
            <person name="Parida L."/>
            <person name="Kuhn D.N."/>
        </authorList>
    </citation>
    <scope>NUCLEOTIDE SEQUENCE [LARGE SCALE GENOMIC DNA]</scope>
    <source>
        <strain evidence="2">cv. Matina 1-6</strain>
    </source>
</reference>
<dbReference type="Proteomes" id="UP000026915">
    <property type="component" value="Chromosome 10"/>
</dbReference>
<dbReference type="EMBL" id="CM001888">
    <property type="protein sequence ID" value="EOY19793.1"/>
    <property type="molecule type" value="Genomic_DNA"/>
</dbReference>
<dbReference type="InParanoid" id="A0A061FSC3"/>
<protein>
    <submittedName>
        <fullName evidence="1">Uncharacterized protein</fullName>
    </submittedName>
</protein>
<keyword evidence="2" id="KW-1185">Reference proteome</keyword>
<dbReference type="AlphaFoldDB" id="A0A061FSC3"/>
<name>A0A061FSC3_THECC</name>
<dbReference type="Gramene" id="EOY19793">
    <property type="protein sequence ID" value="EOY19793"/>
    <property type="gene ID" value="TCM_045132"/>
</dbReference>
<evidence type="ECO:0000313" key="1">
    <source>
        <dbReference type="EMBL" id="EOY19793.1"/>
    </source>
</evidence>
<proteinExistence type="predicted"/>
<gene>
    <name evidence="1" type="ORF">TCM_045132</name>
</gene>
<sequence length="60" mass="6812">MQVLFLYACILVDFALSSLPVALTCGFTTLNSRFAMVILRTSLLRTNKRFTSRPILWSTL</sequence>
<dbReference type="HOGENOM" id="CLU_2946318_0_0_1"/>
<evidence type="ECO:0000313" key="2">
    <source>
        <dbReference type="Proteomes" id="UP000026915"/>
    </source>
</evidence>
<accession>A0A061FSC3</accession>